<organism evidence="3 4">
    <name type="scientific">Tieghemostelium lacteum</name>
    <name type="common">Slime mold</name>
    <name type="synonym">Dictyostelium lacteum</name>
    <dbReference type="NCBI Taxonomy" id="361077"/>
    <lineage>
        <taxon>Eukaryota</taxon>
        <taxon>Amoebozoa</taxon>
        <taxon>Evosea</taxon>
        <taxon>Eumycetozoa</taxon>
        <taxon>Dictyostelia</taxon>
        <taxon>Dictyosteliales</taxon>
        <taxon>Raperosteliaceae</taxon>
        <taxon>Tieghemostelium</taxon>
    </lineage>
</organism>
<dbReference type="GO" id="GO:0031146">
    <property type="term" value="P:SCF-dependent proteasomal ubiquitin-dependent protein catabolic process"/>
    <property type="evidence" value="ECO:0007669"/>
    <property type="project" value="TreeGrafter"/>
</dbReference>
<comment type="caution">
    <text evidence="3">The sequence shown here is derived from an EMBL/GenBank/DDBJ whole genome shotgun (WGS) entry which is preliminary data.</text>
</comment>
<dbReference type="InterPro" id="IPR032675">
    <property type="entry name" value="LRR_dom_sf"/>
</dbReference>
<dbReference type="PANTHER" id="PTHR13318:SF190">
    <property type="entry name" value="PARTNER OF PAIRED, ISOFORM B"/>
    <property type="match status" value="1"/>
</dbReference>
<dbReference type="Gene3D" id="1.20.1280.50">
    <property type="match status" value="1"/>
</dbReference>
<name>A0A151Z9H5_TIELA</name>
<evidence type="ECO:0000313" key="3">
    <source>
        <dbReference type="EMBL" id="KYQ90592.1"/>
    </source>
</evidence>
<reference evidence="3 4" key="1">
    <citation type="submission" date="2015-12" db="EMBL/GenBank/DDBJ databases">
        <title>Dictyostelia acquired genes for synthesis and detection of signals that induce cell-type specialization by lateral gene transfer from prokaryotes.</title>
        <authorList>
            <person name="Gloeckner G."/>
            <person name="Schaap P."/>
        </authorList>
    </citation>
    <scope>NUCLEOTIDE SEQUENCE [LARGE SCALE GENOMIC DNA]</scope>
    <source>
        <strain evidence="3 4">TK</strain>
    </source>
</reference>
<dbReference type="SUPFAM" id="SSF52047">
    <property type="entry name" value="RNI-like"/>
    <property type="match status" value="1"/>
</dbReference>
<evidence type="ECO:0000313" key="4">
    <source>
        <dbReference type="Proteomes" id="UP000076078"/>
    </source>
</evidence>
<evidence type="ECO:0000259" key="2">
    <source>
        <dbReference type="PROSITE" id="PS50181"/>
    </source>
</evidence>
<dbReference type="PROSITE" id="PS50181">
    <property type="entry name" value="FBOX"/>
    <property type="match status" value="1"/>
</dbReference>
<dbReference type="GO" id="GO:0019005">
    <property type="term" value="C:SCF ubiquitin ligase complex"/>
    <property type="evidence" value="ECO:0007669"/>
    <property type="project" value="TreeGrafter"/>
</dbReference>
<feature type="compositionally biased region" description="Low complexity" evidence="1">
    <location>
        <begin position="125"/>
        <end position="182"/>
    </location>
</feature>
<keyword evidence="4" id="KW-1185">Reference proteome</keyword>
<dbReference type="InterPro" id="IPR001810">
    <property type="entry name" value="F-box_dom"/>
</dbReference>
<gene>
    <name evidence="3" type="ORF">DLAC_09220</name>
</gene>
<evidence type="ECO:0000256" key="1">
    <source>
        <dbReference type="SAM" id="MobiDB-lite"/>
    </source>
</evidence>
<dbReference type="Pfam" id="PF12937">
    <property type="entry name" value="F-box-like"/>
    <property type="match status" value="1"/>
</dbReference>
<dbReference type="OrthoDB" id="423607at2759"/>
<protein>
    <recommendedName>
        <fullName evidence="2">F-box domain-containing protein</fullName>
    </recommendedName>
</protein>
<sequence length="727" mass="83052">MDEENLARLLQAFSNCNYIEFVKIFSMIHGFDATFEFLRNALTTIPFMAFKKKFWMFGGDDEKNPTPKESTAPNPPTKRSHIRSTWEDENDQEFWNTYKPPIQPQPPQSPNIYYDSDHDYHKNRNSNSPKTSKSNINIKSNSPQPQQQQQQQQLIQKNNFNNSKYSNNNNNINNNKLNNSNNISTDIKMKNVNNLTTKQARNAHKKKNYMKNIQELPFELIIFIFSFLSSSDLLQASIVSREWSRYSFVATSELIIDNRKSMTVDIVNKKIYKHSDYLKKIEFSQSKIIGYSSVRMIVDHCRNLQDLEFHHCPLINDSEIDLVCTLLMKLQKIVIHSESLTVKTFESLCKSPRLEAVQLGGFSRLPLETFQKLSEIKNLQSLDVSKIAKVLCSAIKGCVKLTSLRLSIATESTIASLPFLSQLEMLSIDEWDLEDEVQSQNQDTNSMVITVPTQESDGSYLKFLEKCNRLVKFEITGSDDFVIHNFSTLLIIQNTLRVLDLDLSYGGGGIEENFRYVIPHLYQLESLFITKFSLNGETWEAFSRLPKLHNLSLCCNKLNSHWLNRGIEHISKCKSLERISIINSTEHWIDISEKSFASLSNLSNQLLELRLGGSRGGGMILNEGVFMTIGKISTLKTLDLSNSRGISEQCFIHLSQCSSLEYLEGSVKIDEQIIQNTVAEWCGTGTLVNCPSLRKVSFDIKLPSYLNSEISCPNSLNSFNLITKLSQ</sequence>
<dbReference type="PANTHER" id="PTHR13318">
    <property type="entry name" value="PARTNER OF PAIRED, ISOFORM B-RELATED"/>
    <property type="match status" value="1"/>
</dbReference>
<accession>A0A151Z9H5</accession>
<dbReference type="Gene3D" id="3.80.10.10">
    <property type="entry name" value="Ribonuclease Inhibitor"/>
    <property type="match status" value="1"/>
</dbReference>
<dbReference type="SUPFAM" id="SSF81383">
    <property type="entry name" value="F-box domain"/>
    <property type="match status" value="1"/>
</dbReference>
<dbReference type="OMA" id="TEHWIDI"/>
<dbReference type="AlphaFoldDB" id="A0A151Z9H5"/>
<dbReference type="STRING" id="361077.A0A151Z9H5"/>
<dbReference type="CDD" id="cd09917">
    <property type="entry name" value="F-box_SF"/>
    <property type="match status" value="1"/>
</dbReference>
<feature type="domain" description="F-box" evidence="2">
    <location>
        <begin position="210"/>
        <end position="258"/>
    </location>
</feature>
<proteinExistence type="predicted"/>
<dbReference type="InterPro" id="IPR036047">
    <property type="entry name" value="F-box-like_dom_sf"/>
</dbReference>
<feature type="region of interest" description="Disordered" evidence="1">
    <location>
        <begin position="61"/>
        <end position="185"/>
    </location>
</feature>
<dbReference type="InParanoid" id="A0A151Z9H5"/>
<dbReference type="FunCoup" id="A0A151Z9H5">
    <property type="interactions" value="3"/>
</dbReference>
<dbReference type="EMBL" id="LODT01000037">
    <property type="protein sequence ID" value="KYQ90592.1"/>
    <property type="molecule type" value="Genomic_DNA"/>
</dbReference>
<dbReference type="Proteomes" id="UP000076078">
    <property type="component" value="Unassembled WGS sequence"/>
</dbReference>